<reference evidence="2 3" key="1">
    <citation type="journal article" date="2014" name="Proc. Natl. Acad. Sci. U.S.A.">
        <title>Functional type 2 photosynthetic reaction centers found in the rare bacterial phylum Gemmatimonadetes.</title>
        <authorList>
            <person name="Zeng Y."/>
            <person name="Feng F."/>
            <person name="Medova H."/>
            <person name="Dean J."/>
            <person name="Koblizek M."/>
        </authorList>
    </citation>
    <scope>NUCLEOTIDE SEQUENCE [LARGE SCALE GENOMIC DNA]</scope>
    <source>
        <strain evidence="2 3">AP64</strain>
    </source>
</reference>
<dbReference type="AlphaFoldDB" id="A0A145Q657"/>
<evidence type="ECO:0000313" key="3">
    <source>
        <dbReference type="Proteomes" id="UP000076404"/>
    </source>
</evidence>
<reference evidence="2 3" key="2">
    <citation type="journal article" date="2016" name="Environ. Microbiol. Rep.">
        <title>Metagenomic evidence for the presence of phototrophic Gemmatimonadetes bacteria in diverse environments.</title>
        <authorList>
            <person name="Zeng Y."/>
            <person name="Baumbach J."/>
            <person name="Barbosa E.G."/>
            <person name="Azevedo V."/>
            <person name="Zhang C."/>
            <person name="Koblizek M."/>
        </authorList>
    </citation>
    <scope>NUCLEOTIDE SEQUENCE [LARGE SCALE GENOMIC DNA]</scope>
    <source>
        <strain evidence="2 3">AP64</strain>
    </source>
</reference>
<evidence type="ECO:0000313" key="2">
    <source>
        <dbReference type="EMBL" id="AMW07041.1"/>
    </source>
</evidence>
<dbReference type="InterPro" id="IPR037401">
    <property type="entry name" value="SnoaL-like"/>
</dbReference>
<dbReference type="eggNOG" id="ENOG5032WI1">
    <property type="taxonomic scope" value="Bacteria"/>
</dbReference>
<protein>
    <recommendedName>
        <fullName evidence="1">SnoaL-like domain-containing protein</fullName>
    </recommendedName>
</protein>
<dbReference type="EMBL" id="CP011454">
    <property type="protein sequence ID" value="AMW07041.1"/>
    <property type="molecule type" value="Genomic_DNA"/>
</dbReference>
<accession>A0A145Q657</accession>
<evidence type="ECO:0000259" key="1">
    <source>
        <dbReference type="Pfam" id="PF12680"/>
    </source>
</evidence>
<dbReference type="KEGG" id="gph:GEMMAAP_19625"/>
<keyword evidence="3" id="KW-1185">Reference proteome</keyword>
<name>A0A145Q657_9BACT</name>
<dbReference type="Proteomes" id="UP000076404">
    <property type="component" value="Chromosome"/>
</dbReference>
<dbReference type="Pfam" id="PF12680">
    <property type="entry name" value="SnoaL_2"/>
    <property type="match status" value="1"/>
</dbReference>
<dbReference type="InterPro" id="IPR032710">
    <property type="entry name" value="NTF2-like_dom_sf"/>
</dbReference>
<dbReference type="Gene3D" id="3.10.450.50">
    <property type="match status" value="1"/>
</dbReference>
<feature type="domain" description="SnoaL-like" evidence="1">
    <location>
        <begin position="11"/>
        <end position="112"/>
    </location>
</feature>
<dbReference type="SUPFAM" id="SSF54427">
    <property type="entry name" value="NTF2-like"/>
    <property type="match status" value="1"/>
</dbReference>
<gene>
    <name evidence="2" type="ORF">GEMMAAP_19625</name>
</gene>
<proteinExistence type="predicted"/>
<sequence length="136" mass="14726">MVPEDRTSFATRYAAAWSGKDPVAFGTFYEEAGSLIVNGSASAGRAAIVETARSYMAAFPDMVVRMDSLREESGASVFHWTWTGTNTGPGGTGKAVNLTGYERWTFSANGLILKSDGHFDNDEYQRQLKGESPASR</sequence>
<dbReference type="STRING" id="1379270.GEMMAAP_19625"/>
<organism evidence="2 3">
    <name type="scientific">Gemmatimonas phototrophica</name>
    <dbReference type="NCBI Taxonomy" id="1379270"/>
    <lineage>
        <taxon>Bacteria</taxon>
        <taxon>Pseudomonadati</taxon>
        <taxon>Gemmatimonadota</taxon>
        <taxon>Gemmatimonadia</taxon>
        <taxon>Gemmatimonadales</taxon>
        <taxon>Gemmatimonadaceae</taxon>
        <taxon>Gemmatimonas</taxon>
    </lineage>
</organism>